<keyword evidence="2" id="KW-1185">Reference proteome</keyword>
<gene>
    <name evidence="1" type="ORF">E9934_13655</name>
</gene>
<evidence type="ECO:0000313" key="1">
    <source>
        <dbReference type="EMBL" id="THV10776.1"/>
    </source>
</evidence>
<organism evidence="1 2">
    <name type="scientific">Nocardioides caeni</name>
    <dbReference type="NCBI Taxonomy" id="574700"/>
    <lineage>
        <taxon>Bacteria</taxon>
        <taxon>Bacillati</taxon>
        <taxon>Actinomycetota</taxon>
        <taxon>Actinomycetes</taxon>
        <taxon>Propionibacteriales</taxon>
        <taxon>Nocardioidaceae</taxon>
        <taxon>Nocardioides</taxon>
    </lineage>
</organism>
<dbReference type="OrthoDB" id="951812at2"/>
<dbReference type="Proteomes" id="UP000307087">
    <property type="component" value="Unassembled WGS sequence"/>
</dbReference>
<proteinExistence type="predicted"/>
<dbReference type="EMBL" id="STGW01000009">
    <property type="protein sequence ID" value="THV10776.1"/>
    <property type="molecule type" value="Genomic_DNA"/>
</dbReference>
<dbReference type="RefSeq" id="WP_136563452.1">
    <property type="nucleotide sequence ID" value="NZ_BAABLS010000004.1"/>
</dbReference>
<comment type="caution">
    <text evidence="1">The sequence shown here is derived from an EMBL/GenBank/DDBJ whole genome shotgun (WGS) entry which is preliminary data.</text>
</comment>
<reference evidence="1 2" key="1">
    <citation type="journal article" date="2009" name="Int. J. Syst. Evol. Microbiol.">
        <title>Nocardioides caeni sp. nov., isolated from wastewater.</title>
        <authorList>
            <person name="Yoon J.H."/>
            <person name="Kang S.J."/>
            <person name="Park S."/>
            <person name="Kim W."/>
            <person name="Oh T.K."/>
        </authorList>
    </citation>
    <scope>NUCLEOTIDE SEQUENCE [LARGE SCALE GENOMIC DNA]</scope>
    <source>
        <strain evidence="1 2">DSM 23134</strain>
    </source>
</reference>
<name>A0A4V4HJI7_9ACTN</name>
<sequence length="152" mass="17128">MIDPSPAAGNDLSGTWYVVRTSLPFWRRRSDPAIGYTPLPDGRVTDTVTYRRRGRERMVLGVDTPTGPGTWQWRGVGATRLLTSRWQVLAHEEPWLVTLFERTPFTAAGVDVCWRVPAPEPDALARVCERLGDVPGAAPYVDRLFAPMHERR</sequence>
<protein>
    <submittedName>
        <fullName evidence="1">Uncharacterized protein</fullName>
    </submittedName>
</protein>
<evidence type="ECO:0000313" key="2">
    <source>
        <dbReference type="Proteomes" id="UP000307087"/>
    </source>
</evidence>
<dbReference type="InterPro" id="IPR012674">
    <property type="entry name" value="Calycin"/>
</dbReference>
<dbReference type="AlphaFoldDB" id="A0A4V4HJI7"/>
<dbReference type="SUPFAM" id="SSF50814">
    <property type="entry name" value="Lipocalins"/>
    <property type="match status" value="1"/>
</dbReference>
<accession>A0A4V4HJI7</accession>